<reference evidence="1" key="1">
    <citation type="submission" date="2022-05" db="EMBL/GenBank/DDBJ databases">
        <title>Chromosome-level genome of Chaenocephalus aceratus.</title>
        <authorList>
            <person name="Park H."/>
        </authorList>
    </citation>
    <scope>NUCLEOTIDE SEQUENCE</scope>
    <source>
        <strain evidence="1">KU_202001</strain>
    </source>
</reference>
<dbReference type="EMBL" id="CM043805">
    <property type="protein sequence ID" value="KAI4805291.1"/>
    <property type="molecule type" value="Genomic_DNA"/>
</dbReference>
<sequence>MISTGEGGDQDMAIWPEPILGLAYIREILSGGVYVDKNKFLCHADTIHWQDIVKNPRMHAVVVPTNSSAS</sequence>
<evidence type="ECO:0000313" key="1">
    <source>
        <dbReference type="EMBL" id="KAI4805291.1"/>
    </source>
</evidence>
<accession>A0ACB9VYD2</accession>
<evidence type="ECO:0000313" key="2">
    <source>
        <dbReference type="Proteomes" id="UP001057452"/>
    </source>
</evidence>
<comment type="caution">
    <text evidence="1">The sequence shown here is derived from an EMBL/GenBank/DDBJ whole genome shotgun (WGS) entry which is preliminary data.</text>
</comment>
<name>A0ACB9VYD2_CHAAC</name>
<organism evidence="1 2">
    <name type="scientific">Chaenocephalus aceratus</name>
    <name type="common">Blackfin icefish</name>
    <name type="synonym">Chaenichthys aceratus</name>
    <dbReference type="NCBI Taxonomy" id="36190"/>
    <lineage>
        <taxon>Eukaryota</taxon>
        <taxon>Metazoa</taxon>
        <taxon>Chordata</taxon>
        <taxon>Craniata</taxon>
        <taxon>Vertebrata</taxon>
        <taxon>Euteleostomi</taxon>
        <taxon>Actinopterygii</taxon>
        <taxon>Neopterygii</taxon>
        <taxon>Teleostei</taxon>
        <taxon>Neoteleostei</taxon>
        <taxon>Acanthomorphata</taxon>
        <taxon>Eupercaria</taxon>
        <taxon>Perciformes</taxon>
        <taxon>Notothenioidei</taxon>
        <taxon>Channichthyidae</taxon>
        <taxon>Chaenocephalus</taxon>
    </lineage>
</organism>
<feature type="non-terminal residue" evidence="1">
    <location>
        <position position="70"/>
    </location>
</feature>
<proteinExistence type="predicted"/>
<gene>
    <name evidence="1" type="ORF">KUCAC02_009916</name>
</gene>
<protein>
    <submittedName>
        <fullName evidence="1">Uncharacterized protein</fullName>
    </submittedName>
</protein>
<keyword evidence="2" id="KW-1185">Reference proteome</keyword>
<dbReference type="Proteomes" id="UP001057452">
    <property type="component" value="Chromosome 21"/>
</dbReference>